<evidence type="ECO:0000256" key="4">
    <source>
        <dbReference type="ARBA" id="ARBA00023284"/>
    </source>
</evidence>
<dbReference type="PROSITE" id="PS51352">
    <property type="entry name" value="THIOREDOXIN_2"/>
    <property type="match status" value="1"/>
</dbReference>
<dbReference type="PROSITE" id="PS00194">
    <property type="entry name" value="THIOREDOXIN_1"/>
    <property type="match status" value="1"/>
</dbReference>
<dbReference type="Pfam" id="PF00578">
    <property type="entry name" value="AhpC-TSA"/>
    <property type="match status" value="1"/>
</dbReference>
<evidence type="ECO:0000256" key="3">
    <source>
        <dbReference type="ARBA" id="ARBA00023157"/>
    </source>
</evidence>
<dbReference type="AlphaFoldDB" id="A0A3B0RIX6"/>
<dbReference type="SUPFAM" id="SSF52833">
    <property type="entry name" value="Thioredoxin-like"/>
    <property type="match status" value="1"/>
</dbReference>
<evidence type="ECO:0000256" key="1">
    <source>
        <dbReference type="ARBA" id="ARBA00004196"/>
    </source>
</evidence>
<comment type="subcellular location">
    <subcellularLocation>
        <location evidence="1">Cell envelope</location>
    </subcellularLocation>
</comment>
<name>A0A3B0RIX6_9ZZZZ</name>
<dbReference type="InterPro" id="IPR017937">
    <property type="entry name" value="Thioredoxin_CS"/>
</dbReference>
<keyword evidence="4" id="KW-0676">Redox-active center</keyword>
<feature type="domain" description="Thioredoxin" evidence="5">
    <location>
        <begin position="43"/>
        <end position="183"/>
    </location>
</feature>
<dbReference type="InterPro" id="IPR013766">
    <property type="entry name" value="Thioredoxin_domain"/>
</dbReference>
<keyword evidence="2" id="KW-0201">Cytochrome c-type biogenesis</keyword>
<accession>A0A3B0RIX6</accession>
<organism evidence="6">
    <name type="scientific">hydrothermal vent metagenome</name>
    <dbReference type="NCBI Taxonomy" id="652676"/>
    <lineage>
        <taxon>unclassified sequences</taxon>
        <taxon>metagenomes</taxon>
        <taxon>ecological metagenomes</taxon>
    </lineage>
</organism>
<dbReference type="PANTHER" id="PTHR42852">
    <property type="entry name" value="THIOL:DISULFIDE INTERCHANGE PROTEIN DSBE"/>
    <property type="match status" value="1"/>
</dbReference>
<dbReference type="GO" id="GO:0016209">
    <property type="term" value="F:antioxidant activity"/>
    <property type="evidence" value="ECO:0007669"/>
    <property type="project" value="InterPro"/>
</dbReference>
<dbReference type="PANTHER" id="PTHR42852:SF6">
    <property type="entry name" value="THIOL:DISULFIDE INTERCHANGE PROTEIN DSBE"/>
    <property type="match status" value="1"/>
</dbReference>
<dbReference type="GO" id="GO:0017004">
    <property type="term" value="P:cytochrome complex assembly"/>
    <property type="evidence" value="ECO:0007669"/>
    <property type="project" value="UniProtKB-KW"/>
</dbReference>
<proteinExistence type="predicted"/>
<dbReference type="GO" id="GO:0030313">
    <property type="term" value="C:cell envelope"/>
    <property type="evidence" value="ECO:0007669"/>
    <property type="project" value="UniProtKB-SubCell"/>
</dbReference>
<gene>
    <name evidence="6" type="ORF">MNBD_DELTA01-1375</name>
</gene>
<evidence type="ECO:0000256" key="2">
    <source>
        <dbReference type="ARBA" id="ARBA00022748"/>
    </source>
</evidence>
<dbReference type="InterPro" id="IPR036249">
    <property type="entry name" value="Thioredoxin-like_sf"/>
</dbReference>
<dbReference type="InterPro" id="IPR000866">
    <property type="entry name" value="AhpC/TSA"/>
</dbReference>
<evidence type="ECO:0000313" key="6">
    <source>
        <dbReference type="EMBL" id="VAV83365.1"/>
    </source>
</evidence>
<dbReference type="PROSITE" id="PS51257">
    <property type="entry name" value="PROKAR_LIPOPROTEIN"/>
    <property type="match status" value="1"/>
</dbReference>
<sequence length="184" mass="20145">MNRAVRFFFLALALVILVGCEGSSAVEDAAPAAAENHDLLIARGEREPAPNLEFITFEGKKFNVKEHLGHPVVLNFWASWCGPCRLEAKVFERAYKKYGGPAGVVFAGVAVSDQEKGARGFVKEFSITYPNGIDDTGVISDVFKIFAIPQTFILDKEGRTAMIYVGAIVEDGIFDDVLGRLTRE</sequence>
<dbReference type="InterPro" id="IPR050553">
    <property type="entry name" value="Thioredoxin_ResA/DsbE_sf"/>
</dbReference>
<reference evidence="6" key="1">
    <citation type="submission" date="2018-06" db="EMBL/GenBank/DDBJ databases">
        <authorList>
            <person name="Zhirakovskaya E."/>
        </authorList>
    </citation>
    <scope>NUCLEOTIDE SEQUENCE</scope>
</reference>
<dbReference type="GO" id="GO:0016491">
    <property type="term" value="F:oxidoreductase activity"/>
    <property type="evidence" value="ECO:0007669"/>
    <property type="project" value="InterPro"/>
</dbReference>
<dbReference type="EMBL" id="UOEA01000038">
    <property type="protein sequence ID" value="VAV83365.1"/>
    <property type="molecule type" value="Genomic_DNA"/>
</dbReference>
<protein>
    <recommendedName>
        <fullName evidence="5">Thioredoxin domain-containing protein</fullName>
    </recommendedName>
</protein>
<dbReference type="CDD" id="cd02966">
    <property type="entry name" value="TlpA_like_family"/>
    <property type="match status" value="1"/>
</dbReference>
<keyword evidence="3" id="KW-1015">Disulfide bond</keyword>
<evidence type="ECO:0000259" key="5">
    <source>
        <dbReference type="PROSITE" id="PS51352"/>
    </source>
</evidence>
<dbReference type="Gene3D" id="3.40.30.10">
    <property type="entry name" value="Glutaredoxin"/>
    <property type="match status" value="1"/>
</dbReference>